<accession>A0A2N9PCJ3</accession>
<dbReference type="InterPro" id="IPR037883">
    <property type="entry name" value="Knr4/Smi1-like_sf"/>
</dbReference>
<reference evidence="2 3" key="1">
    <citation type="submission" date="2018-02" db="EMBL/GenBank/DDBJ databases">
        <authorList>
            <person name="Cohen D.B."/>
            <person name="Kent A.D."/>
        </authorList>
    </citation>
    <scope>NUCLEOTIDE SEQUENCE [LARGE SCALE GENOMIC DNA]</scope>
    <source>
        <strain evidence="2">CIP109753</strain>
    </source>
</reference>
<dbReference type="SMART" id="SM00860">
    <property type="entry name" value="SMI1_KNR4"/>
    <property type="match status" value="1"/>
</dbReference>
<dbReference type="AlphaFoldDB" id="A0A2N9PCJ3"/>
<dbReference type="InterPro" id="IPR018958">
    <property type="entry name" value="Knr4/Smi1-like_dom"/>
</dbReference>
<dbReference type="Proteomes" id="UP000238180">
    <property type="component" value="Unassembled WGS sequence"/>
</dbReference>
<proteinExistence type="predicted"/>
<gene>
    <name evidence="2" type="ORF">FLACOL_02089</name>
</gene>
<feature type="domain" description="Knr4/Smi1-like" evidence="1">
    <location>
        <begin position="19"/>
        <end position="142"/>
    </location>
</feature>
<dbReference type="RefSeq" id="WP_105196634.1">
    <property type="nucleotide sequence ID" value="NZ_OLKH01000115.1"/>
</dbReference>
<evidence type="ECO:0000313" key="3">
    <source>
        <dbReference type="Proteomes" id="UP000238180"/>
    </source>
</evidence>
<dbReference type="EMBL" id="OLKH01000115">
    <property type="protein sequence ID" value="SPE78074.1"/>
    <property type="molecule type" value="Genomic_DNA"/>
</dbReference>
<dbReference type="SUPFAM" id="SSF160631">
    <property type="entry name" value="SMI1/KNR4-like"/>
    <property type="match status" value="1"/>
</dbReference>
<evidence type="ECO:0000313" key="2">
    <source>
        <dbReference type="EMBL" id="SPE78074.1"/>
    </source>
</evidence>
<evidence type="ECO:0000259" key="1">
    <source>
        <dbReference type="SMART" id="SM00860"/>
    </source>
</evidence>
<organism evidence="2 3">
    <name type="scientific">Flavobacterium columnare</name>
    <dbReference type="NCBI Taxonomy" id="996"/>
    <lineage>
        <taxon>Bacteria</taxon>
        <taxon>Pseudomonadati</taxon>
        <taxon>Bacteroidota</taxon>
        <taxon>Flavobacteriia</taxon>
        <taxon>Flavobacteriales</taxon>
        <taxon>Flavobacteriaceae</taxon>
        <taxon>Flavobacterium</taxon>
    </lineage>
</organism>
<protein>
    <recommendedName>
        <fullName evidence="1">Knr4/Smi1-like domain-containing protein</fullName>
    </recommendedName>
</protein>
<name>A0A2N9PCJ3_9FLAO</name>
<dbReference type="Pfam" id="PF14568">
    <property type="entry name" value="SUKH_6"/>
    <property type="match status" value="1"/>
</dbReference>
<sequence length="156" mass="18290">MQYLSFLNEHSLEIGNSRGVESNKINEIEIHFHLVLPIAYKEYLLKFGESCDNLFGSYYMTYPSLMDNKSDAIAMVNFDDRKHECDKPAIIKDSYYFFGQWQGYIFYFFDCAESNENPAVYILTDSLKIEKYKNSFAEFIYDEGLKPLLQSESPQI</sequence>
<dbReference type="Gene3D" id="3.40.1580.10">
    <property type="entry name" value="SMI1/KNR4-like"/>
    <property type="match status" value="1"/>
</dbReference>